<gene>
    <name evidence="1" type="ORF">GCM10007962_07890</name>
</gene>
<organism evidence="1 2">
    <name type="scientific">Yeosuana aromativorans</name>
    <dbReference type="NCBI Taxonomy" id="288019"/>
    <lineage>
        <taxon>Bacteria</taxon>
        <taxon>Pseudomonadati</taxon>
        <taxon>Bacteroidota</taxon>
        <taxon>Flavobacteriia</taxon>
        <taxon>Flavobacteriales</taxon>
        <taxon>Flavobacteriaceae</taxon>
        <taxon>Yeosuana</taxon>
    </lineage>
</organism>
<dbReference type="Proteomes" id="UP000612329">
    <property type="component" value="Unassembled WGS sequence"/>
</dbReference>
<evidence type="ECO:0000313" key="2">
    <source>
        <dbReference type="Proteomes" id="UP000612329"/>
    </source>
</evidence>
<evidence type="ECO:0008006" key="3">
    <source>
        <dbReference type="Google" id="ProtNLM"/>
    </source>
</evidence>
<protein>
    <recommendedName>
        <fullName evidence="3">RteC protein</fullName>
    </recommendedName>
</protein>
<sequence>MKSTAKFLKALSQNYYLEFLIDIDDDKFDISQEYTPVIYKNKSLYEFDVVKIQSLIKNILSTIYELYFKAKSEIYLEFSKTEYNDLENFVTFTIKALKVNLSLLKNDFYIDDEKSRYYSKFDEYFISVSLSQAYNNFLKENHSFIKDGNIDVSKVPFDDELRLYSTYRFKLVSLLPFSLFNIGNTFLNDLYELEEAIVNHKNNEQTINDLKISWDSRAAHLGYIMGVLADLEFINAPRRQNGEINYTQFAKQVYNVFDVKTTESTLCKYLNTSTEKAQETERNFNKASFNIPHKKEVN</sequence>
<comment type="caution">
    <text evidence="1">The sequence shown here is derived from an EMBL/GenBank/DDBJ whole genome shotgun (WGS) entry which is preliminary data.</text>
</comment>
<name>A0A8J3BJZ8_9FLAO</name>
<dbReference type="RefSeq" id="WP_188650275.1">
    <property type="nucleotide sequence ID" value="NZ_BMNR01000002.1"/>
</dbReference>
<dbReference type="AlphaFoldDB" id="A0A8J3BJZ8"/>
<evidence type="ECO:0000313" key="1">
    <source>
        <dbReference type="EMBL" id="GGK15993.1"/>
    </source>
</evidence>
<dbReference type="EMBL" id="BMNR01000002">
    <property type="protein sequence ID" value="GGK15993.1"/>
    <property type="molecule type" value="Genomic_DNA"/>
</dbReference>
<reference evidence="1" key="1">
    <citation type="journal article" date="2014" name="Int. J. Syst. Evol. Microbiol.">
        <title>Complete genome sequence of Corynebacterium casei LMG S-19264T (=DSM 44701T), isolated from a smear-ripened cheese.</title>
        <authorList>
            <consortium name="US DOE Joint Genome Institute (JGI-PGF)"/>
            <person name="Walter F."/>
            <person name="Albersmeier A."/>
            <person name="Kalinowski J."/>
            <person name="Ruckert C."/>
        </authorList>
    </citation>
    <scope>NUCLEOTIDE SEQUENCE</scope>
    <source>
        <strain evidence="1">JCM 12862</strain>
    </source>
</reference>
<proteinExistence type="predicted"/>
<reference evidence="1" key="2">
    <citation type="submission" date="2020-09" db="EMBL/GenBank/DDBJ databases">
        <authorList>
            <person name="Sun Q."/>
            <person name="Ohkuma M."/>
        </authorList>
    </citation>
    <scope>NUCLEOTIDE SEQUENCE</scope>
    <source>
        <strain evidence="1">JCM 12862</strain>
    </source>
</reference>
<accession>A0A8J3BJZ8</accession>
<keyword evidence="2" id="KW-1185">Reference proteome</keyword>